<evidence type="ECO:0000256" key="1">
    <source>
        <dbReference type="SAM" id="MobiDB-lite"/>
    </source>
</evidence>
<organism evidence="2 3">
    <name type="scientific">Armillaria ostoyae</name>
    <name type="common">Armillaria root rot fungus</name>
    <dbReference type="NCBI Taxonomy" id="47428"/>
    <lineage>
        <taxon>Eukaryota</taxon>
        <taxon>Fungi</taxon>
        <taxon>Dikarya</taxon>
        <taxon>Basidiomycota</taxon>
        <taxon>Agaricomycotina</taxon>
        <taxon>Agaricomycetes</taxon>
        <taxon>Agaricomycetidae</taxon>
        <taxon>Agaricales</taxon>
        <taxon>Marasmiineae</taxon>
        <taxon>Physalacriaceae</taxon>
        <taxon>Armillaria</taxon>
    </lineage>
</organism>
<evidence type="ECO:0000313" key="2">
    <source>
        <dbReference type="EMBL" id="SJL16236.1"/>
    </source>
</evidence>
<evidence type="ECO:0000313" key="3">
    <source>
        <dbReference type="Proteomes" id="UP000219338"/>
    </source>
</evidence>
<feature type="region of interest" description="Disordered" evidence="1">
    <location>
        <begin position="1"/>
        <end position="90"/>
    </location>
</feature>
<accession>A0A284S5K7</accession>
<gene>
    <name evidence="2" type="ORF">ARMOST_19756</name>
</gene>
<dbReference type="Proteomes" id="UP000219338">
    <property type="component" value="Unassembled WGS sequence"/>
</dbReference>
<protein>
    <submittedName>
        <fullName evidence="2">Uncharacterized protein</fullName>
    </submittedName>
</protein>
<dbReference type="EMBL" id="FUEG01000033">
    <property type="protein sequence ID" value="SJL16236.1"/>
    <property type="molecule type" value="Genomic_DNA"/>
</dbReference>
<reference evidence="3" key="1">
    <citation type="journal article" date="2017" name="Nat. Ecol. Evol.">
        <title>Genome expansion and lineage-specific genetic innovations in the forest pathogenic fungi Armillaria.</title>
        <authorList>
            <person name="Sipos G."/>
            <person name="Prasanna A.N."/>
            <person name="Walter M.C."/>
            <person name="O'Connor E."/>
            <person name="Balint B."/>
            <person name="Krizsan K."/>
            <person name="Kiss B."/>
            <person name="Hess J."/>
            <person name="Varga T."/>
            <person name="Slot J."/>
            <person name="Riley R."/>
            <person name="Boka B."/>
            <person name="Rigling D."/>
            <person name="Barry K."/>
            <person name="Lee J."/>
            <person name="Mihaltcheva S."/>
            <person name="LaButti K."/>
            <person name="Lipzen A."/>
            <person name="Waldron R."/>
            <person name="Moloney N.M."/>
            <person name="Sperisen C."/>
            <person name="Kredics L."/>
            <person name="Vagvoelgyi C."/>
            <person name="Patrignani A."/>
            <person name="Fitzpatrick D."/>
            <person name="Nagy I."/>
            <person name="Doyle S."/>
            <person name="Anderson J.B."/>
            <person name="Grigoriev I.V."/>
            <person name="Gueldener U."/>
            <person name="Muensterkoetter M."/>
            <person name="Nagy L.G."/>
        </authorList>
    </citation>
    <scope>NUCLEOTIDE SEQUENCE [LARGE SCALE GENOMIC DNA]</scope>
    <source>
        <strain evidence="3">C18/9</strain>
    </source>
</reference>
<proteinExistence type="predicted"/>
<sequence>MKQPSPLLLGPVQETLKGPSQSPARAQAKAVEPAGHGAESSLQDDPRIYSTRAVVRPEMGTKRQLSASERTGQTDEDDHSISPLNEWGSLPRKNLDEEAIARPAIMKAAAGQGAANAQAVNRGHPVLMVEVPDEEDNTAYQIWLAKE</sequence>
<dbReference type="AlphaFoldDB" id="A0A284S5K7"/>
<keyword evidence="3" id="KW-1185">Reference proteome</keyword>
<name>A0A284S5K7_ARMOS</name>